<proteinExistence type="predicted"/>
<name>A0A1A7BFE7_9SPHN</name>
<sequence>MANASDFQTIATLCSRLQTILFAVAQRLLQNVLPERARFLR</sequence>
<keyword evidence="2" id="KW-1185">Reference proteome</keyword>
<dbReference type="Proteomes" id="UP000092484">
    <property type="component" value="Unassembled WGS sequence"/>
</dbReference>
<evidence type="ECO:0000313" key="2">
    <source>
        <dbReference type="Proteomes" id="UP000092484"/>
    </source>
</evidence>
<dbReference type="STRING" id="1300349.I603_1622"/>
<comment type="caution">
    <text evidence="1">The sequence shown here is derived from an EMBL/GenBank/DDBJ whole genome shotgun (WGS) entry which is preliminary data.</text>
</comment>
<protein>
    <submittedName>
        <fullName evidence="1">Uncharacterized protein</fullName>
    </submittedName>
</protein>
<accession>A0A1A7BFE7</accession>
<evidence type="ECO:0000313" key="1">
    <source>
        <dbReference type="EMBL" id="OBV11214.1"/>
    </source>
</evidence>
<organism evidence="1 2">
    <name type="scientific">Erythrobacter dokdonensis DSW-74</name>
    <dbReference type="NCBI Taxonomy" id="1300349"/>
    <lineage>
        <taxon>Bacteria</taxon>
        <taxon>Pseudomonadati</taxon>
        <taxon>Pseudomonadota</taxon>
        <taxon>Alphaproteobacteria</taxon>
        <taxon>Sphingomonadales</taxon>
        <taxon>Erythrobacteraceae</taxon>
        <taxon>Erythrobacter/Porphyrobacter group</taxon>
        <taxon>Erythrobacter</taxon>
    </lineage>
</organism>
<gene>
    <name evidence="1" type="ORF">I603_1622</name>
</gene>
<reference evidence="1 2" key="1">
    <citation type="submission" date="2016-06" db="EMBL/GenBank/DDBJ databases">
        <title>Genome sequence of Porphyrobacter dokdonensis DSW-74.</title>
        <authorList>
            <person name="Kim J.F."/>
            <person name="Song J.Y."/>
        </authorList>
    </citation>
    <scope>NUCLEOTIDE SEQUENCE [LARGE SCALE GENOMIC DNA]</scope>
    <source>
        <strain evidence="1 2">DSW-74</strain>
    </source>
</reference>
<dbReference type="EMBL" id="LZYB01000003">
    <property type="protein sequence ID" value="OBV11214.1"/>
    <property type="molecule type" value="Genomic_DNA"/>
</dbReference>
<dbReference type="AlphaFoldDB" id="A0A1A7BFE7"/>